<evidence type="ECO:0000256" key="1">
    <source>
        <dbReference type="ARBA" id="ARBA00004651"/>
    </source>
</evidence>
<name>A0A2L2XCU0_9FIRM</name>
<dbReference type="Pfam" id="PF21088">
    <property type="entry name" value="MS_channel_1st"/>
    <property type="match status" value="1"/>
</dbReference>
<evidence type="ECO:0000256" key="7">
    <source>
        <dbReference type="SAM" id="Phobius"/>
    </source>
</evidence>
<dbReference type="AlphaFoldDB" id="A0A2L2XCU0"/>
<dbReference type="InterPro" id="IPR049278">
    <property type="entry name" value="MS_channel_C"/>
</dbReference>
<evidence type="ECO:0000256" key="2">
    <source>
        <dbReference type="ARBA" id="ARBA00008017"/>
    </source>
</evidence>
<gene>
    <name evidence="11" type="ORF">DCCM_3156</name>
</gene>
<keyword evidence="12" id="KW-1185">Reference proteome</keyword>
<dbReference type="SUPFAM" id="SSF50182">
    <property type="entry name" value="Sm-like ribonucleoproteins"/>
    <property type="match status" value="1"/>
</dbReference>
<dbReference type="Pfam" id="PF21082">
    <property type="entry name" value="MS_channel_3rd"/>
    <property type="match status" value="1"/>
</dbReference>
<feature type="domain" description="Mechanosensitive ion channel MscS" evidence="8">
    <location>
        <begin position="182"/>
        <end position="246"/>
    </location>
</feature>
<dbReference type="SUPFAM" id="SSF82861">
    <property type="entry name" value="Mechanosensitive channel protein MscS (YggB), transmembrane region"/>
    <property type="match status" value="1"/>
</dbReference>
<feature type="transmembrane region" description="Helical" evidence="7">
    <location>
        <begin position="59"/>
        <end position="79"/>
    </location>
</feature>
<dbReference type="PANTHER" id="PTHR30221">
    <property type="entry name" value="SMALL-CONDUCTANCE MECHANOSENSITIVE CHANNEL"/>
    <property type="match status" value="1"/>
</dbReference>
<evidence type="ECO:0000259" key="8">
    <source>
        <dbReference type="Pfam" id="PF00924"/>
    </source>
</evidence>
<dbReference type="Gene3D" id="3.30.70.100">
    <property type="match status" value="1"/>
</dbReference>
<comment type="similarity">
    <text evidence="2">Belongs to the MscS (TC 1.A.23) family.</text>
</comment>
<organism evidence="11 12">
    <name type="scientific">Desulfocucumis palustris</name>
    <dbReference type="NCBI Taxonomy" id="1898651"/>
    <lineage>
        <taxon>Bacteria</taxon>
        <taxon>Bacillati</taxon>
        <taxon>Bacillota</taxon>
        <taxon>Clostridia</taxon>
        <taxon>Eubacteriales</taxon>
        <taxon>Desulfocucumaceae</taxon>
        <taxon>Desulfocucumis</taxon>
    </lineage>
</organism>
<dbReference type="RefSeq" id="WP_104372347.1">
    <property type="nucleotide sequence ID" value="NZ_BFAV01000125.1"/>
</dbReference>
<evidence type="ECO:0000313" key="12">
    <source>
        <dbReference type="Proteomes" id="UP000239549"/>
    </source>
</evidence>
<evidence type="ECO:0000256" key="4">
    <source>
        <dbReference type="ARBA" id="ARBA00022692"/>
    </source>
</evidence>
<reference evidence="12" key="1">
    <citation type="submission" date="2018-02" db="EMBL/GenBank/DDBJ databases">
        <title>Genome sequence of Desulfocucumis palustris strain NAW-5.</title>
        <authorList>
            <person name="Watanabe M."/>
            <person name="Kojima H."/>
            <person name="Fukui M."/>
        </authorList>
    </citation>
    <scope>NUCLEOTIDE SEQUENCE [LARGE SCALE GENOMIC DNA]</scope>
    <source>
        <strain evidence="12">NAW-5</strain>
    </source>
</reference>
<dbReference type="GO" id="GO:0005886">
    <property type="term" value="C:plasma membrane"/>
    <property type="evidence" value="ECO:0007669"/>
    <property type="project" value="UniProtKB-SubCell"/>
</dbReference>
<comment type="caution">
    <text evidence="11">The sequence shown here is derived from an EMBL/GenBank/DDBJ whole genome shotgun (WGS) entry which is preliminary data.</text>
</comment>
<evidence type="ECO:0000259" key="9">
    <source>
        <dbReference type="Pfam" id="PF21082"/>
    </source>
</evidence>
<feature type="domain" description="Mechanosensitive ion channel MscS C-terminal" evidence="9">
    <location>
        <begin position="256"/>
        <end position="338"/>
    </location>
</feature>
<feature type="transmembrane region" description="Helical" evidence="7">
    <location>
        <begin position="7"/>
        <end position="26"/>
    </location>
</feature>
<feature type="transmembrane region" description="Helical" evidence="7">
    <location>
        <begin position="91"/>
        <end position="116"/>
    </location>
</feature>
<dbReference type="GO" id="GO:0008381">
    <property type="term" value="F:mechanosensitive monoatomic ion channel activity"/>
    <property type="evidence" value="ECO:0007669"/>
    <property type="project" value="InterPro"/>
</dbReference>
<dbReference type="InterPro" id="IPR010920">
    <property type="entry name" value="LSM_dom_sf"/>
</dbReference>
<dbReference type="Gene3D" id="1.10.287.1260">
    <property type="match status" value="1"/>
</dbReference>
<evidence type="ECO:0000313" key="11">
    <source>
        <dbReference type="EMBL" id="GBF34045.1"/>
    </source>
</evidence>
<dbReference type="InterPro" id="IPR011014">
    <property type="entry name" value="MscS_channel_TM-2"/>
</dbReference>
<dbReference type="EMBL" id="BFAV01000125">
    <property type="protein sequence ID" value="GBF34045.1"/>
    <property type="molecule type" value="Genomic_DNA"/>
</dbReference>
<dbReference type="InterPro" id="IPR011066">
    <property type="entry name" value="MscS_channel_C_sf"/>
</dbReference>
<dbReference type="Gene3D" id="2.30.30.60">
    <property type="match status" value="1"/>
</dbReference>
<proteinExistence type="inferred from homology"/>
<evidence type="ECO:0000256" key="6">
    <source>
        <dbReference type="ARBA" id="ARBA00023136"/>
    </source>
</evidence>
<evidence type="ECO:0000256" key="5">
    <source>
        <dbReference type="ARBA" id="ARBA00022989"/>
    </source>
</evidence>
<protein>
    <submittedName>
        <fullName evidence="11">Potassium efflux system KefA protein</fullName>
    </submittedName>
</protein>
<keyword evidence="5 7" id="KW-1133">Transmembrane helix</keyword>
<dbReference type="OrthoDB" id="9809206at2"/>
<dbReference type="Pfam" id="PF00924">
    <property type="entry name" value="MS_channel_2nd"/>
    <property type="match status" value="1"/>
</dbReference>
<evidence type="ECO:0000259" key="10">
    <source>
        <dbReference type="Pfam" id="PF21088"/>
    </source>
</evidence>
<dbReference type="InterPro" id="IPR045275">
    <property type="entry name" value="MscS_archaea/bacteria_type"/>
</dbReference>
<dbReference type="SUPFAM" id="SSF82689">
    <property type="entry name" value="Mechanosensitive channel protein MscS (YggB), C-terminal domain"/>
    <property type="match status" value="1"/>
</dbReference>
<feature type="domain" description="Mechanosensitive ion channel transmembrane helices 2/3" evidence="10">
    <location>
        <begin position="140"/>
        <end position="180"/>
    </location>
</feature>
<dbReference type="Proteomes" id="UP000239549">
    <property type="component" value="Unassembled WGS sequence"/>
</dbReference>
<dbReference type="InterPro" id="IPR049142">
    <property type="entry name" value="MS_channel_1st"/>
</dbReference>
<dbReference type="InterPro" id="IPR006685">
    <property type="entry name" value="MscS_channel_2nd"/>
</dbReference>
<feature type="transmembrane region" description="Helical" evidence="7">
    <location>
        <begin position="136"/>
        <end position="154"/>
    </location>
</feature>
<evidence type="ECO:0000256" key="3">
    <source>
        <dbReference type="ARBA" id="ARBA00022475"/>
    </source>
</evidence>
<feature type="transmembrane region" description="Helical" evidence="7">
    <location>
        <begin position="161"/>
        <end position="179"/>
    </location>
</feature>
<keyword evidence="3" id="KW-1003">Cell membrane</keyword>
<sequence>MYRQYFEFYGIILAYFLASLLLAWLAGKLWGKITGFISSRTRSELDEKLVEMSCRPVKYVAFFLLMLAGKSIAVEYPVFQNSKFLGRAEQIAYALLVVVVAWWAVKLVEAVIAWYMDRSLGEQEQGNPVEQHVAMIARQVIKFVVYFVALTIILSYFKISISGLVATAGVASLAVALAAQETLGNMLSGVMIIFDKPFRVGDRIETNGLIGDVMDIGPRSTRIRTFDNTVMVVPNKDLASSRIINHVFPNPQVTIRLKIGVAYGTDLKQVKELLLGIMGSHPDVLGDPGPAVYFTEFGESSLNLLATCSIADYKEKFRVLDELNMSVKEQFEATGIEIPFPQRDVNLYYAGEMAEAGGAAAGGTERLLPGRG</sequence>
<keyword evidence="4 7" id="KW-0812">Transmembrane</keyword>
<comment type="subcellular location">
    <subcellularLocation>
        <location evidence="1">Cell membrane</location>
        <topology evidence="1">Multi-pass membrane protein</topology>
    </subcellularLocation>
</comment>
<dbReference type="InterPro" id="IPR023408">
    <property type="entry name" value="MscS_beta-dom_sf"/>
</dbReference>
<dbReference type="PANTHER" id="PTHR30221:SF1">
    <property type="entry name" value="SMALL-CONDUCTANCE MECHANOSENSITIVE CHANNEL"/>
    <property type="match status" value="1"/>
</dbReference>
<accession>A0A2L2XCU0</accession>
<keyword evidence="6 7" id="KW-0472">Membrane</keyword>